<keyword evidence="3" id="KW-1185">Reference proteome</keyword>
<dbReference type="RefSeq" id="WP_156220226.1">
    <property type="nucleotide sequence ID" value="NZ_WOFH01000013.1"/>
</dbReference>
<feature type="signal peptide" evidence="1">
    <location>
        <begin position="1"/>
        <end position="27"/>
    </location>
</feature>
<keyword evidence="1" id="KW-0732">Signal</keyword>
<feature type="chain" id="PRO_5029839815" description="Secreted protein" evidence="1">
    <location>
        <begin position="28"/>
        <end position="189"/>
    </location>
</feature>
<dbReference type="Proteomes" id="UP000432015">
    <property type="component" value="Unassembled WGS sequence"/>
</dbReference>
<evidence type="ECO:0000256" key="1">
    <source>
        <dbReference type="SAM" id="SignalP"/>
    </source>
</evidence>
<sequence length="189" mass="20078">MRRGRAIRRRRRGGGLAAGTMAVAAVAALTLSPGTGNRPVDDAVPVAVRLPLRVAAPEATRRSEALSLVQSVRRQRMGEMAALRFTARSANTLFNVRCAVPNSWLITRLDTPGRPGSVGRCGPDDNVSQLDKRSAGPGWVGSVRTLEVWVLPPQAPVTTETSPASVALIASETGLWDGAWAVGIYDRTT</sequence>
<protein>
    <recommendedName>
        <fullName evidence="4">Secreted protein</fullName>
    </recommendedName>
</protein>
<dbReference type="EMBL" id="WOFH01000013">
    <property type="protein sequence ID" value="MUN41030.1"/>
    <property type="molecule type" value="Genomic_DNA"/>
</dbReference>
<evidence type="ECO:0000313" key="2">
    <source>
        <dbReference type="EMBL" id="MUN41030.1"/>
    </source>
</evidence>
<reference evidence="2 3" key="1">
    <citation type="submission" date="2019-11" db="EMBL/GenBank/DDBJ databases">
        <authorList>
            <person name="Cao P."/>
        </authorList>
    </citation>
    <scope>NUCLEOTIDE SEQUENCE [LARGE SCALE GENOMIC DNA]</scope>
    <source>
        <strain evidence="2 3">NEAU-AAG5</strain>
    </source>
</reference>
<dbReference type="AlphaFoldDB" id="A0A7K1L9D0"/>
<organism evidence="2 3">
    <name type="scientific">Actinomadura litoris</name>
    <dbReference type="NCBI Taxonomy" id="2678616"/>
    <lineage>
        <taxon>Bacteria</taxon>
        <taxon>Bacillati</taxon>
        <taxon>Actinomycetota</taxon>
        <taxon>Actinomycetes</taxon>
        <taxon>Streptosporangiales</taxon>
        <taxon>Thermomonosporaceae</taxon>
        <taxon>Actinomadura</taxon>
    </lineage>
</organism>
<accession>A0A7K1L9D0</accession>
<proteinExistence type="predicted"/>
<comment type="caution">
    <text evidence="2">The sequence shown here is derived from an EMBL/GenBank/DDBJ whole genome shotgun (WGS) entry which is preliminary data.</text>
</comment>
<evidence type="ECO:0000313" key="3">
    <source>
        <dbReference type="Proteomes" id="UP000432015"/>
    </source>
</evidence>
<evidence type="ECO:0008006" key="4">
    <source>
        <dbReference type="Google" id="ProtNLM"/>
    </source>
</evidence>
<gene>
    <name evidence="2" type="ORF">GNZ18_31150</name>
</gene>
<name>A0A7K1L9D0_9ACTN</name>